<keyword evidence="2" id="KW-0456">Lyase</keyword>
<dbReference type="EMBL" id="JACOPP010000021">
    <property type="protein sequence ID" value="MBC5734608.1"/>
    <property type="molecule type" value="Genomic_DNA"/>
</dbReference>
<comment type="similarity">
    <text evidence="1">Belongs to the enoyl-CoA hydratase/isomerase family.</text>
</comment>
<accession>A0A8J6J6I8</accession>
<dbReference type="PANTHER" id="PTHR11941">
    <property type="entry name" value="ENOYL-COA HYDRATASE-RELATED"/>
    <property type="match status" value="1"/>
</dbReference>
<dbReference type="InterPro" id="IPR014748">
    <property type="entry name" value="Enoyl-CoA_hydra_C"/>
</dbReference>
<dbReference type="Gene3D" id="3.90.226.10">
    <property type="entry name" value="2-enoyl-CoA Hydratase, Chain A, domain 1"/>
    <property type="match status" value="1"/>
</dbReference>
<dbReference type="Gene3D" id="1.10.12.10">
    <property type="entry name" value="Lyase 2-enoyl-coa Hydratase, Chain A, domain 2"/>
    <property type="match status" value="1"/>
</dbReference>
<evidence type="ECO:0000256" key="2">
    <source>
        <dbReference type="ARBA" id="ARBA00023239"/>
    </source>
</evidence>
<proteinExistence type="inferred from homology"/>
<sequence length="263" mass="28758">MEYKKTAFHCEAGVATITMDCPENLNAIDVDMAKELLERLYQCDRSSEVKVVVLKGGVRAFSAGGDIRYLYDNIQRGVVESSELVVLVGKLALVMKQLNKLVICAVSGSAAGAGANLALSGDFVVCSENARFIQAFVGIALVPDTGGPYLLSRSIGAQRALEMCITGRPVPAEEALRLGLVHEICPREELEERTMALARKLAAGPLFAYTNIKKQVYGAAFHDYDRYLHQVEETTMNSCADTHDYREGVRAFVEKRSPQFNGT</sequence>
<dbReference type="PANTHER" id="PTHR11941:SF133">
    <property type="entry name" value="1,2-EPOXYPHENYLACETYL-COA ISOMERASE"/>
    <property type="match status" value="1"/>
</dbReference>
<dbReference type="AlphaFoldDB" id="A0A8J6J6I8"/>
<dbReference type="CDD" id="cd06558">
    <property type="entry name" value="crotonase-like"/>
    <property type="match status" value="1"/>
</dbReference>
<reference evidence="3" key="1">
    <citation type="submission" date="2020-08" db="EMBL/GenBank/DDBJ databases">
        <title>Genome public.</title>
        <authorList>
            <person name="Liu C."/>
            <person name="Sun Q."/>
        </authorList>
    </citation>
    <scope>NUCLEOTIDE SEQUENCE</scope>
    <source>
        <strain evidence="3">NSJ-51</strain>
    </source>
</reference>
<gene>
    <name evidence="3" type="ORF">H8S57_12865</name>
</gene>
<dbReference type="RefSeq" id="WP_186908437.1">
    <property type="nucleotide sequence ID" value="NZ_JACOPP010000021.1"/>
</dbReference>
<dbReference type="GO" id="GO:0006635">
    <property type="term" value="P:fatty acid beta-oxidation"/>
    <property type="evidence" value="ECO:0007669"/>
    <property type="project" value="TreeGrafter"/>
</dbReference>
<name>A0A8J6J6I8_9FIRM</name>
<organism evidence="3 4">
    <name type="scientific">Lawsonibacter hominis</name>
    <dbReference type="NCBI Taxonomy" id="2763053"/>
    <lineage>
        <taxon>Bacteria</taxon>
        <taxon>Bacillati</taxon>
        <taxon>Bacillota</taxon>
        <taxon>Clostridia</taxon>
        <taxon>Eubacteriales</taxon>
        <taxon>Oscillospiraceae</taxon>
        <taxon>Lawsonibacter</taxon>
    </lineage>
</organism>
<evidence type="ECO:0000256" key="1">
    <source>
        <dbReference type="ARBA" id="ARBA00005254"/>
    </source>
</evidence>
<protein>
    <submittedName>
        <fullName evidence="3">Enoyl-CoA hydratase/isomerase family protein</fullName>
    </submittedName>
</protein>
<evidence type="ECO:0000313" key="3">
    <source>
        <dbReference type="EMBL" id="MBC5734608.1"/>
    </source>
</evidence>
<dbReference type="SUPFAM" id="SSF52096">
    <property type="entry name" value="ClpP/crotonase"/>
    <property type="match status" value="1"/>
</dbReference>
<dbReference type="Proteomes" id="UP000661435">
    <property type="component" value="Unassembled WGS sequence"/>
</dbReference>
<dbReference type="GO" id="GO:0016829">
    <property type="term" value="F:lyase activity"/>
    <property type="evidence" value="ECO:0007669"/>
    <property type="project" value="UniProtKB-KW"/>
</dbReference>
<comment type="caution">
    <text evidence="3">The sequence shown here is derived from an EMBL/GenBank/DDBJ whole genome shotgun (WGS) entry which is preliminary data.</text>
</comment>
<keyword evidence="4" id="KW-1185">Reference proteome</keyword>
<dbReference type="InterPro" id="IPR029045">
    <property type="entry name" value="ClpP/crotonase-like_dom_sf"/>
</dbReference>
<evidence type="ECO:0000313" key="4">
    <source>
        <dbReference type="Proteomes" id="UP000661435"/>
    </source>
</evidence>
<dbReference type="InterPro" id="IPR001753">
    <property type="entry name" value="Enoyl-CoA_hydra/iso"/>
</dbReference>
<dbReference type="Pfam" id="PF00378">
    <property type="entry name" value="ECH_1"/>
    <property type="match status" value="1"/>
</dbReference>